<reference evidence="1" key="1">
    <citation type="journal article" date="2014" name="Front. Microbiol.">
        <title>High frequency of phylogenetically diverse reductive dehalogenase-homologous genes in deep subseafloor sedimentary metagenomes.</title>
        <authorList>
            <person name="Kawai M."/>
            <person name="Futagami T."/>
            <person name="Toyoda A."/>
            <person name="Takaki Y."/>
            <person name="Nishi S."/>
            <person name="Hori S."/>
            <person name="Arai W."/>
            <person name="Tsubouchi T."/>
            <person name="Morono Y."/>
            <person name="Uchiyama I."/>
            <person name="Ito T."/>
            <person name="Fujiyama A."/>
            <person name="Inagaki F."/>
            <person name="Takami H."/>
        </authorList>
    </citation>
    <scope>NUCLEOTIDE SEQUENCE</scope>
    <source>
        <strain evidence="1">Expedition CK06-06</strain>
    </source>
</reference>
<proteinExistence type="predicted"/>
<comment type="caution">
    <text evidence="1">The sequence shown here is derived from an EMBL/GenBank/DDBJ whole genome shotgun (WGS) entry which is preliminary data.</text>
</comment>
<evidence type="ECO:0000313" key="1">
    <source>
        <dbReference type="EMBL" id="GAH09281.1"/>
    </source>
</evidence>
<organism evidence="1">
    <name type="scientific">marine sediment metagenome</name>
    <dbReference type="NCBI Taxonomy" id="412755"/>
    <lineage>
        <taxon>unclassified sequences</taxon>
        <taxon>metagenomes</taxon>
        <taxon>ecological metagenomes</taxon>
    </lineage>
</organism>
<accession>X1CLJ3</accession>
<feature type="non-terminal residue" evidence="1">
    <location>
        <position position="175"/>
    </location>
</feature>
<name>X1CLJ3_9ZZZZ</name>
<dbReference type="AlphaFoldDB" id="X1CLJ3"/>
<protein>
    <submittedName>
        <fullName evidence="1">Uncharacterized protein</fullName>
    </submittedName>
</protein>
<dbReference type="EMBL" id="BART01034938">
    <property type="protein sequence ID" value="GAH09281.1"/>
    <property type="molecule type" value="Genomic_DNA"/>
</dbReference>
<sequence>MRDFKAVLEKELPPDEYFADATFRYGDRRARAKMSFSVGEAPTEGEALAKKREINFLVNPPVVGINAPPGSIRTINLIVTNEENQPVHFRLYFKDIHIDPDGEIALLEKGSTSWSCSNWIELKGSEFELGPRQRKNIVGLLKIPKDVVGGRYTRLVVQASLAQTKTGEKITTLVP</sequence>
<gene>
    <name evidence="1" type="ORF">S01H4_59546</name>
</gene>